<dbReference type="GO" id="GO:0008270">
    <property type="term" value="F:zinc ion binding"/>
    <property type="evidence" value="ECO:0007669"/>
    <property type="project" value="UniProtKB-KW"/>
</dbReference>
<dbReference type="Proteomes" id="UP000261540">
    <property type="component" value="Unplaced"/>
</dbReference>
<sequence>MEISEVTQCREKSLQDLTEFTESCRKKLSEIFEALGWSQTLDTDPAEDPMEVCPYDSNHRVPRRSLDRHTASCKLSQMGYSREEQEVMYNPSAFHSKAEIRTISVDKNTQQQVILQARASAPPIRMEGMYSQSDYSADPPDVPLNHTRAMCDLTVADRLALYDHVRAMASQQKDPTPSTSNDDLYVDLVAKLQKGDEQNGPKSHLEVLAEMRDYKRRRQSYRAKNVHITKKSYTEVIREVIEVHSGELARVWQEEMEEEEEEEAKVSRPPSHRRKSEDQRSGSVESGQSRGSTRERHSSQHMHLRNQECSKEHSRGRERSQERSRGRERSQERSRGRERSQERSRGRERSQELSRGRERSQELSRGRERSQELSRGRERSQELSRGRERSQEHSLDRERSQERSRGRERSQERSRGRECSRERSRDRERSRERQRNKERIRERPRSRDRKSRKKRESRSPDERQRAKKSRK</sequence>
<reference evidence="6" key="1">
    <citation type="submission" date="2025-08" db="UniProtKB">
        <authorList>
            <consortium name="Ensembl"/>
        </authorList>
    </citation>
    <scope>IDENTIFICATION</scope>
</reference>
<dbReference type="InterPro" id="IPR051591">
    <property type="entry name" value="UPF0224_FAM112_RNA_Proc"/>
</dbReference>
<keyword evidence="1" id="KW-0479">Metal-binding</keyword>
<dbReference type="KEGG" id="pki:111844333"/>
<evidence type="ECO:0000256" key="3">
    <source>
        <dbReference type="ARBA" id="ARBA00022833"/>
    </source>
</evidence>
<proteinExistence type="predicted"/>
<dbReference type="GO" id="GO:0005689">
    <property type="term" value="C:U12-type spliceosomal complex"/>
    <property type="evidence" value="ECO:0007669"/>
    <property type="project" value="TreeGrafter"/>
</dbReference>
<evidence type="ECO:0000313" key="7">
    <source>
        <dbReference type="Proteomes" id="UP000261540"/>
    </source>
</evidence>
<feature type="region of interest" description="Disordered" evidence="4">
    <location>
        <begin position="254"/>
        <end position="471"/>
    </location>
</feature>
<evidence type="ECO:0000256" key="2">
    <source>
        <dbReference type="ARBA" id="ARBA00022771"/>
    </source>
</evidence>
<dbReference type="PANTHER" id="PTHR21402">
    <property type="entry name" value="GAMETOCYTE SPECIFIC FACTOR 1-RELATED"/>
    <property type="match status" value="1"/>
</dbReference>
<keyword evidence="3" id="KW-0862">Zinc</keyword>
<feature type="compositionally biased region" description="Acidic residues" evidence="4">
    <location>
        <begin position="254"/>
        <end position="263"/>
    </location>
</feature>
<feature type="compositionally biased region" description="Polar residues" evidence="4">
    <location>
        <begin position="281"/>
        <end position="291"/>
    </location>
</feature>
<dbReference type="SUPFAM" id="SSF57667">
    <property type="entry name" value="beta-beta-alpha zinc fingers"/>
    <property type="match status" value="1"/>
</dbReference>
<dbReference type="OrthoDB" id="69229at2759"/>
<feature type="compositionally biased region" description="Basic residues" evidence="4">
    <location>
        <begin position="446"/>
        <end position="456"/>
    </location>
</feature>
<dbReference type="GeneTree" id="ENSGT00390000004886"/>
<evidence type="ECO:0000259" key="5">
    <source>
        <dbReference type="PROSITE" id="PS51800"/>
    </source>
</evidence>
<evidence type="ECO:0000313" key="6">
    <source>
        <dbReference type="Ensembl" id="ENSPKIP00000034321.1"/>
    </source>
</evidence>
<dbReference type="CTD" id="154007"/>
<feature type="compositionally biased region" description="Basic and acidic residues" evidence="4">
    <location>
        <begin position="305"/>
        <end position="445"/>
    </location>
</feature>
<dbReference type="GO" id="GO:0005829">
    <property type="term" value="C:cytosol"/>
    <property type="evidence" value="ECO:0007669"/>
    <property type="project" value="TreeGrafter"/>
</dbReference>
<dbReference type="InterPro" id="IPR036236">
    <property type="entry name" value="Znf_C2H2_sf"/>
</dbReference>
<accession>A0A3B3SW10</accession>
<protein>
    <submittedName>
        <fullName evidence="6">Small nuclear ribonucleoprotein 48 (U11/U12)</fullName>
    </submittedName>
</protein>
<dbReference type="PROSITE" id="PS51800">
    <property type="entry name" value="ZF_CHHC_U11_48K"/>
    <property type="match status" value="1"/>
</dbReference>
<dbReference type="Ensembl" id="ENSPKIT00000015229.1">
    <property type="protein sequence ID" value="ENSPKIP00000034321.1"/>
    <property type="gene ID" value="ENSPKIG00000013703.1"/>
</dbReference>
<keyword evidence="2" id="KW-0863">Zinc-finger</keyword>
<reference evidence="6" key="2">
    <citation type="submission" date="2025-09" db="UniProtKB">
        <authorList>
            <consortium name="Ensembl"/>
        </authorList>
    </citation>
    <scope>IDENTIFICATION</scope>
</reference>
<keyword evidence="7" id="KW-1185">Reference proteome</keyword>
<evidence type="ECO:0000256" key="1">
    <source>
        <dbReference type="ARBA" id="ARBA00022723"/>
    </source>
</evidence>
<organism evidence="6 7">
    <name type="scientific">Paramormyrops kingsleyae</name>
    <dbReference type="NCBI Taxonomy" id="1676925"/>
    <lineage>
        <taxon>Eukaryota</taxon>
        <taxon>Metazoa</taxon>
        <taxon>Chordata</taxon>
        <taxon>Craniata</taxon>
        <taxon>Vertebrata</taxon>
        <taxon>Euteleostomi</taxon>
        <taxon>Actinopterygii</taxon>
        <taxon>Neopterygii</taxon>
        <taxon>Teleostei</taxon>
        <taxon>Osteoglossocephala</taxon>
        <taxon>Osteoglossomorpha</taxon>
        <taxon>Osteoglossiformes</taxon>
        <taxon>Mormyridae</taxon>
        <taxon>Paramormyrops</taxon>
    </lineage>
</organism>
<dbReference type="PANTHER" id="PTHR21402:SF10">
    <property type="entry name" value="U11_U12 SMALL NUCLEAR RIBONUCLEOPROTEIN 48 KDA PROTEIN"/>
    <property type="match status" value="1"/>
</dbReference>
<evidence type="ECO:0000256" key="4">
    <source>
        <dbReference type="SAM" id="MobiDB-lite"/>
    </source>
</evidence>
<name>A0A3B3SW10_9TELE</name>
<dbReference type="Pfam" id="PF05253">
    <property type="entry name" value="zf-U11-48K"/>
    <property type="match status" value="1"/>
</dbReference>
<dbReference type="InterPro" id="IPR022776">
    <property type="entry name" value="TRM13/UPF0224_CHHC_Znf_dom"/>
</dbReference>
<feature type="domain" description="CHHC U11-48K-type" evidence="5">
    <location>
        <begin position="50"/>
        <end position="77"/>
    </location>
</feature>
<dbReference type="GO" id="GO:0005654">
    <property type="term" value="C:nucleoplasm"/>
    <property type="evidence" value="ECO:0007669"/>
    <property type="project" value="TreeGrafter"/>
</dbReference>
<dbReference type="AlphaFoldDB" id="A0A3B3SW10"/>